<evidence type="ECO:0000256" key="10">
    <source>
        <dbReference type="PIRSR" id="PIRSR000485-2"/>
    </source>
</evidence>
<dbReference type="SUPFAM" id="SSF56235">
    <property type="entry name" value="N-terminal nucleophile aminohydrolases (Ntn hydrolases)"/>
    <property type="match status" value="1"/>
</dbReference>
<dbReference type="Proteomes" id="UP000663929">
    <property type="component" value="Chromosome"/>
</dbReference>
<dbReference type="GO" id="GO:0004044">
    <property type="term" value="F:amidophosphoribosyltransferase activity"/>
    <property type="evidence" value="ECO:0007669"/>
    <property type="project" value="UniProtKB-UniRule"/>
</dbReference>
<dbReference type="InterPro" id="IPR029055">
    <property type="entry name" value="Ntn_hydrolases_N"/>
</dbReference>
<name>A0A8A4TXY2_SULCO</name>
<evidence type="ECO:0000256" key="8">
    <source>
        <dbReference type="PIRNR" id="PIRNR000485"/>
    </source>
</evidence>
<dbReference type="UniPathway" id="UPA00074">
    <property type="reaction ID" value="UER00124"/>
</dbReference>
<feature type="binding site" evidence="7 10">
    <location>
        <position position="353"/>
    </location>
    <ligand>
        <name>Mg(2+)</name>
        <dbReference type="ChEBI" id="CHEBI:18420"/>
    </ligand>
</feature>
<comment type="cofactor">
    <cofactor evidence="7 11">
        <name>[4Fe-4S] cluster</name>
        <dbReference type="ChEBI" id="CHEBI:49883"/>
    </cofactor>
    <text evidence="7 11">Binds 1 [4Fe-4S] cluster per subunit.</text>
</comment>
<protein>
    <recommendedName>
        <fullName evidence="7">Amidophosphoribosyltransferase</fullName>
        <shortName evidence="7">ATase</shortName>
        <ecNumber evidence="7">2.4.2.14</ecNumber>
    </recommendedName>
    <alternativeName>
        <fullName evidence="7">Glutamine phosphoribosylpyrophosphate amidotransferase</fullName>
        <shortName evidence="7">GPATase</shortName>
    </alternativeName>
</protein>
<keyword evidence="7" id="KW-0004">4Fe-4S</keyword>
<dbReference type="GO" id="GO:0000287">
    <property type="term" value="F:magnesium ion binding"/>
    <property type="evidence" value="ECO:0007669"/>
    <property type="project" value="UniProtKB-UniRule"/>
</dbReference>
<comment type="similarity">
    <text evidence="2 7 8">In the C-terminal section; belongs to the purine/pyrimidine phosphoribosyltransferase family.</text>
</comment>
<feature type="binding site" evidence="7 11">
    <location>
        <position position="244"/>
    </location>
    <ligand>
        <name>[4Fe-4S] cluster</name>
        <dbReference type="ChEBI" id="CHEBI:49883"/>
    </ligand>
</feature>
<dbReference type="GO" id="GO:0009113">
    <property type="term" value="P:purine nucleobase biosynthetic process"/>
    <property type="evidence" value="ECO:0007669"/>
    <property type="project" value="UniProtKB-UniRule"/>
</dbReference>
<keyword evidence="7 10" id="KW-0479">Metal-binding</keyword>
<dbReference type="Gene3D" id="3.60.20.10">
    <property type="entry name" value="Glutamine Phosphoribosylpyrophosphate, subunit 1, domain 1"/>
    <property type="match status" value="1"/>
</dbReference>
<feature type="binding site" evidence="7 11">
    <location>
        <position position="445"/>
    </location>
    <ligand>
        <name>[4Fe-4S] cluster</name>
        <dbReference type="ChEBI" id="CHEBI:49883"/>
    </ligand>
</feature>
<evidence type="ECO:0000313" key="13">
    <source>
        <dbReference type="EMBL" id="QTD54068.1"/>
    </source>
</evidence>
<dbReference type="NCBIfam" id="TIGR01134">
    <property type="entry name" value="purF"/>
    <property type="match status" value="1"/>
</dbReference>
<feature type="domain" description="Glutamine amidotransferase type-2" evidence="12">
    <location>
        <begin position="9"/>
        <end position="227"/>
    </location>
</feature>
<dbReference type="InterPro" id="IPR000836">
    <property type="entry name" value="PRTase_dom"/>
</dbReference>
<dbReference type="EC" id="2.4.2.14" evidence="7"/>
<dbReference type="PIRSF" id="PIRSF000485">
    <property type="entry name" value="Amd_phspho_trans"/>
    <property type="match status" value="1"/>
</dbReference>
<dbReference type="InterPro" id="IPR035584">
    <property type="entry name" value="PurF_N"/>
</dbReference>
<keyword evidence="3 7" id="KW-0328">Glycosyltransferase</keyword>
<feature type="binding site" evidence="7 11">
    <location>
        <position position="390"/>
    </location>
    <ligand>
        <name>[4Fe-4S] cluster</name>
        <dbReference type="ChEBI" id="CHEBI:49883"/>
    </ligand>
</feature>
<evidence type="ECO:0000256" key="3">
    <source>
        <dbReference type="ARBA" id="ARBA00022676"/>
    </source>
</evidence>
<dbReference type="EMBL" id="CP071793">
    <property type="protein sequence ID" value="QTD54068.1"/>
    <property type="molecule type" value="Genomic_DNA"/>
</dbReference>
<dbReference type="Pfam" id="PF13537">
    <property type="entry name" value="GATase_7"/>
    <property type="match status" value="1"/>
</dbReference>
<evidence type="ECO:0000256" key="9">
    <source>
        <dbReference type="PIRSR" id="PIRSR000485-1"/>
    </source>
</evidence>
<keyword evidence="7 10" id="KW-0460">Magnesium</keyword>
<keyword evidence="6 7" id="KW-0315">Glutamine amidotransferase</keyword>
<gene>
    <name evidence="7" type="primary">purF</name>
    <name evidence="13" type="ORF">J3U87_16605</name>
</gene>
<keyword evidence="14" id="KW-1185">Reference proteome</keyword>
<evidence type="ECO:0000313" key="14">
    <source>
        <dbReference type="Proteomes" id="UP000663929"/>
    </source>
</evidence>
<dbReference type="KEGG" id="scor:J3U87_16605"/>
<keyword evidence="5 7" id="KW-0658">Purine biosynthesis</keyword>
<dbReference type="GO" id="GO:0006189">
    <property type="term" value="P:'de novo' IMP biosynthetic process"/>
    <property type="evidence" value="ECO:0007669"/>
    <property type="project" value="UniProtKB-UniRule"/>
</dbReference>
<dbReference type="CDD" id="cd06223">
    <property type="entry name" value="PRTases_typeI"/>
    <property type="match status" value="1"/>
</dbReference>
<comment type="cofactor">
    <cofactor evidence="7 10">
        <name>Mg(2+)</name>
        <dbReference type="ChEBI" id="CHEBI:18420"/>
    </cofactor>
    <text evidence="7 10">Binds 1 Mg(2+) ion per subunit.</text>
</comment>
<evidence type="ECO:0000256" key="5">
    <source>
        <dbReference type="ARBA" id="ARBA00022755"/>
    </source>
</evidence>
<accession>A0A8A4TXY2</accession>
<evidence type="ECO:0000256" key="7">
    <source>
        <dbReference type="HAMAP-Rule" id="MF_01931"/>
    </source>
</evidence>
<dbReference type="PANTHER" id="PTHR11907">
    <property type="entry name" value="AMIDOPHOSPHORIBOSYLTRANSFERASE"/>
    <property type="match status" value="1"/>
</dbReference>
<dbReference type="HAMAP" id="MF_01931">
    <property type="entry name" value="PurF"/>
    <property type="match status" value="1"/>
</dbReference>
<comment type="pathway">
    <text evidence="1 7 8">Purine metabolism; IMP biosynthesis via de novo pathway; N(1)-(5-phospho-D-ribosyl)glycinamide from 5-phospho-alpha-D-ribose 1-diphosphate: step 1/2.</text>
</comment>
<sequence length="462" mass="51385">MLDKFKDECGIFGIKPHPEAANMAYLGLYALQHRGQEAAGVVSESDGVLTCSKGQGLVSDVFTREKLQRLRGDSAIGHVRYSTAGSNRIENAQPILITCQHGQIAVAHNGNLVNAMEMRRKLEKIGSIFNTDSDSEVLLHLIAKSKQETLEDAIIEALNQVEGAYSCVFHTKDKLIAVRDPRGFRPLMLGTLGESTVFASETCAFDLLDAQFQRELEPGEMVVVNRRGMRRSMKPFEEKPIRQCIFEHIYFARPDGFMFGEHTQRYREQLGAKLAEENPLEADYVIPVPDSGVSAALGYARASGIPFAFGLIRNHYVGRTFIEPKQSIRHFGVKIKLNPVRHLFEGKRVVLVDDSLVRGTTSRKIVKMVRNCGATEVHMRISAPPTTHPCYYGIDTPTRGELIASSHSIDEIRKYIEADSLEYISIQGMLDCLNNSSPESYCKACFTGDYVIPFPHQAGASV</sequence>
<organism evidence="13 14">
    <name type="scientific">Sulfidibacter corallicola</name>
    <dbReference type="NCBI Taxonomy" id="2818388"/>
    <lineage>
        <taxon>Bacteria</taxon>
        <taxon>Pseudomonadati</taxon>
        <taxon>Acidobacteriota</taxon>
        <taxon>Holophagae</taxon>
        <taxon>Acanthopleuribacterales</taxon>
        <taxon>Acanthopleuribacteraceae</taxon>
        <taxon>Sulfidibacter</taxon>
    </lineage>
</organism>
<evidence type="ECO:0000259" key="12">
    <source>
        <dbReference type="PROSITE" id="PS51278"/>
    </source>
</evidence>
<dbReference type="InterPro" id="IPR005854">
    <property type="entry name" value="PurF"/>
</dbReference>
<dbReference type="GO" id="GO:0051539">
    <property type="term" value="F:4 iron, 4 sulfur cluster binding"/>
    <property type="evidence" value="ECO:0007669"/>
    <property type="project" value="UniProtKB-KW"/>
</dbReference>
<dbReference type="InterPro" id="IPR017932">
    <property type="entry name" value="GATase_2_dom"/>
</dbReference>
<dbReference type="AlphaFoldDB" id="A0A8A4TXY2"/>
<dbReference type="SUPFAM" id="SSF53271">
    <property type="entry name" value="PRTase-like"/>
    <property type="match status" value="1"/>
</dbReference>
<comment type="catalytic activity">
    <reaction evidence="7 8">
        <text>5-phospho-beta-D-ribosylamine + L-glutamate + diphosphate = 5-phospho-alpha-D-ribose 1-diphosphate + L-glutamine + H2O</text>
        <dbReference type="Rhea" id="RHEA:14905"/>
        <dbReference type="ChEBI" id="CHEBI:15377"/>
        <dbReference type="ChEBI" id="CHEBI:29985"/>
        <dbReference type="ChEBI" id="CHEBI:33019"/>
        <dbReference type="ChEBI" id="CHEBI:58017"/>
        <dbReference type="ChEBI" id="CHEBI:58359"/>
        <dbReference type="ChEBI" id="CHEBI:58681"/>
        <dbReference type="EC" id="2.4.2.14"/>
    </reaction>
</comment>
<evidence type="ECO:0000256" key="4">
    <source>
        <dbReference type="ARBA" id="ARBA00022679"/>
    </source>
</evidence>
<feature type="active site" description="Nucleophile" evidence="7 9">
    <location>
        <position position="9"/>
    </location>
</feature>
<evidence type="ECO:0000256" key="2">
    <source>
        <dbReference type="ARBA" id="ARBA00010138"/>
    </source>
</evidence>
<keyword evidence="4 7" id="KW-0808">Transferase</keyword>
<keyword evidence="7 11" id="KW-0411">Iron-sulfur</keyword>
<proteinExistence type="inferred from homology"/>
<dbReference type="PROSITE" id="PS51278">
    <property type="entry name" value="GATASE_TYPE_2"/>
    <property type="match status" value="1"/>
</dbReference>
<evidence type="ECO:0000256" key="6">
    <source>
        <dbReference type="ARBA" id="ARBA00022962"/>
    </source>
</evidence>
<dbReference type="CDD" id="cd00715">
    <property type="entry name" value="GPATase_N"/>
    <property type="match status" value="1"/>
</dbReference>
<dbReference type="InterPro" id="IPR029057">
    <property type="entry name" value="PRTase-like"/>
</dbReference>
<feature type="binding site" evidence="7 11">
    <location>
        <position position="442"/>
    </location>
    <ligand>
        <name>[4Fe-4S] cluster</name>
        <dbReference type="ChEBI" id="CHEBI:49883"/>
    </ligand>
</feature>
<feature type="binding site" evidence="7 10">
    <location>
        <position position="354"/>
    </location>
    <ligand>
        <name>Mg(2+)</name>
        <dbReference type="ChEBI" id="CHEBI:18420"/>
    </ligand>
</feature>
<dbReference type="Pfam" id="PF00156">
    <property type="entry name" value="Pribosyltran"/>
    <property type="match status" value="1"/>
</dbReference>
<reference evidence="13" key="1">
    <citation type="submission" date="2021-03" db="EMBL/GenBank/DDBJ databases">
        <title>Acanthopleuribacteraceae sp. M133.</title>
        <authorList>
            <person name="Wang G."/>
        </authorList>
    </citation>
    <scope>NUCLEOTIDE SEQUENCE</scope>
    <source>
        <strain evidence="13">M133</strain>
    </source>
</reference>
<comment type="function">
    <text evidence="7">Catalyzes the formation of phosphoribosylamine from phosphoribosylpyrophosphate (PRPP) and glutamine.</text>
</comment>
<feature type="binding site" evidence="7 10">
    <location>
        <position position="291"/>
    </location>
    <ligand>
        <name>Mg(2+)</name>
        <dbReference type="ChEBI" id="CHEBI:18420"/>
    </ligand>
</feature>
<dbReference type="Gene3D" id="3.40.50.2020">
    <property type="match status" value="1"/>
</dbReference>
<evidence type="ECO:0000256" key="1">
    <source>
        <dbReference type="ARBA" id="ARBA00005209"/>
    </source>
</evidence>
<evidence type="ECO:0000256" key="11">
    <source>
        <dbReference type="PIRSR" id="PIRSR000485-3"/>
    </source>
</evidence>
<keyword evidence="7 11" id="KW-0408">Iron</keyword>